<organism evidence="3 4">
    <name type="scientific">Candidatus Neomicrothrix subdominans</name>
    <dbReference type="NCBI Taxonomy" id="2954438"/>
    <lineage>
        <taxon>Bacteria</taxon>
        <taxon>Bacillati</taxon>
        <taxon>Actinomycetota</taxon>
        <taxon>Acidimicrobiia</taxon>
        <taxon>Acidimicrobiales</taxon>
        <taxon>Microthrixaceae</taxon>
        <taxon>Candidatus Neomicrothrix</taxon>
    </lineage>
</organism>
<evidence type="ECO:0000313" key="4">
    <source>
        <dbReference type="Proteomes" id="UP000727993"/>
    </source>
</evidence>
<dbReference type="InterPro" id="IPR051534">
    <property type="entry name" value="CBASS_pafABC_assoc_protein"/>
</dbReference>
<evidence type="ECO:0000313" key="3">
    <source>
        <dbReference type="EMBL" id="MBK9298301.1"/>
    </source>
</evidence>
<dbReference type="PROSITE" id="PS52050">
    <property type="entry name" value="WYL"/>
    <property type="match status" value="1"/>
</dbReference>
<sequence>MSTKKLERQLNLIAALIDSPRPLRAEEIHQRVEGYPEGDIAFHRAFERDKDDLRAMGLPILMQDLGSVDPPVVGYRMTDADYGMDDPELDTDELAALHLATSIVRLKGLDDDSGLWKLGGALGEGTGSPVSLSADVPTPAALLPLFSAVSERATAAFSYRGTERSVDPERLEYRQGRWYLAAFDRSKGEPRSFRVDRMGDRIELGTAGSAETHESAEGVSRRQPWTFDDGPEEVISLVVDALVAPVVRLELPDAEVIEERDGGSLVLGVRLTRWEPFRSYVLSHLDRVEIIAPEWARNDLIAWAAAVAAPKVRR</sequence>
<dbReference type="Pfam" id="PF13280">
    <property type="entry name" value="WYL"/>
    <property type="match status" value="1"/>
</dbReference>
<evidence type="ECO:0000259" key="1">
    <source>
        <dbReference type="Pfam" id="PF13280"/>
    </source>
</evidence>
<dbReference type="EMBL" id="JADJZA010000008">
    <property type="protein sequence ID" value="MBK9298301.1"/>
    <property type="molecule type" value="Genomic_DNA"/>
</dbReference>
<dbReference type="InterPro" id="IPR057727">
    <property type="entry name" value="WCX_dom"/>
</dbReference>
<dbReference type="AlphaFoldDB" id="A0A936TE41"/>
<accession>A0A936TE41</accession>
<dbReference type="PANTHER" id="PTHR34580:SF3">
    <property type="entry name" value="PROTEIN PAFB"/>
    <property type="match status" value="1"/>
</dbReference>
<dbReference type="PANTHER" id="PTHR34580">
    <property type="match status" value="1"/>
</dbReference>
<proteinExistence type="predicted"/>
<evidence type="ECO:0000259" key="2">
    <source>
        <dbReference type="Pfam" id="PF25583"/>
    </source>
</evidence>
<dbReference type="InterPro" id="IPR026881">
    <property type="entry name" value="WYL_dom"/>
</dbReference>
<comment type="caution">
    <text evidence="3">The sequence shown here is derived from an EMBL/GenBank/DDBJ whole genome shotgun (WGS) entry which is preliminary data.</text>
</comment>
<dbReference type="Pfam" id="PF25583">
    <property type="entry name" value="WCX"/>
    <property type="match status" value="1"/>
</dbReference>
<feature type="domain" description="WCX" evidence="2">
    <location>
        <begin position="235"/>
        <end position="308"/>
    </location>
</feature>
<reference evidence="3 4" key="1">
    <citation type="submission" date="2020-10" db="EMBL/GenBank/DDBJ databases">
        <title>Connecting structure to function with the recovery of over 1000 high-quality activated sludge metagenome-assembled genomes encoding full-length rRNA genes using long-read sequencing.</title>
        <authorList>
            <person name="Singleton C.M."/>
            <person name="Petriglieri F."/>
            <person name="Kristensen J.M."/>
            <person name="Kirkegaard R.H."/>
            <person name="Michaelsen T.Y."/>
            <person name="Andersen M.H."/>
            <person name="Karst S.M."/>
            <person name="Dueholm M.S."/>
            <person name="Nielsen P.H."/>
            <person name="Albertsen M."/>
        </authorList>
    </citation>
    <scope>NUCLEOTIDE SEQUENCE [LARGE SCALE GENOMIC DNA]</scope>
    <source>
        <strain evidence="3">Lyne_18-Q3-R50-59_MAXAC.006</strain>
    </source>
</reference>
<feature type="domain" description="WYL" evidence="1">
    <location>
        <begin position="142"/>
        <end position="200"/>
    </location>
</feature>
<protein>
    <submittedName>
        <fullName evidence="3">WYL domain-containing protein</fullName>
    </submittedName>
</protein>
<name>A0A936TE41_9ACTN</name>
<gene>
    <name evidence="3" type="ORF">IPN02_15965</name>
</gene>
<dbReference type="Proteomes" id="UP000727993">
    <property type="component" value="Unassembled WGS sequence"/>
</dbReference>